<sequence length="61" mass="6597">MPWDESGRVLSPELLGQLDSAILAYLTGHPCENDSYAENEVIAVEHDENAYLHGVAGKDVG</sequence>
<dbReference type="Proteomes" id="UP000070659">
    <property type="component" value="Unassembled WGS sequence"/>
</dbReference>
<reference evidence="3" key="2">
    <citation type="submission" date="2015-02" db="EMBL/GenBank/DDBJ databases">
        <title>Physiological reanalysis, assessment of diazotrophy, and genome sequences of multiple isolates of Streptomyces thermoautotrophicus.</title>
        <authorList>
            <person name="MacKellar D.C."/>
            <person name="Lieber L."/>
            <person name="Norman J."/>
            <person name="Bolger A."/>
            <person name="Tobin C."/>
            <person name="Murray J.W."/>
            <person name="Friesen M."/>
            <person name="Prell J."/>
        </authorList>
    </citation>
    <scope>NUCLEOTIDE SEQUENCE [LARGE SCALE GENOMIC DNA]</scope>
    <source>
        <strain evidence="3">UBT1</strain>
    </source>
</reference>
<organism evidence="2 3">
    <name type="scientific">Carbonactinospora thermoautotrophica</name>
    <dbReference type="NCBI Taxonomy" id="1469144"/>
    <lineage>
        <taxon>Bacteria</taxon>
        <taxon>Bacillati</taxon>
        <taxon>Actinomycetota</taxon>
        <taxon>Actinomycetes</taxon>
        <taxon>Kitasatosporales</taxon>
        <taxon>Carbonactinosporaceae</taxon>
        <taxon>Carbonactinospora</taxon>
    </lineage>
</organism>
<evidence type="ECO:0000313" key="4">
    <source>
        <dbReference type="Proteomes" id="UP000070659"/>
    </source>
</evidence>
<evidence type="ECO:0000313" key="2">
    <source>
        <dbReference type="EMBL" id="KWX10190.1"/>
    </source>
</evidence>
<evidence type="ECO:0000313" key="3">
    <source>
        <dbReference type="Proteomes" id="UP000070598"/>
    </source>
</evidence>
<dbReference type="EMBL" id="JYIK01000590">
    <property type="protein sequence ID" value="KWX10190.1"/>
    <property type="molecule type" value="Genomic_DNA"/>
</dbReference>
<protein>
    <submittedName>
        <fullName evidence="2">Uncharacterized protein</fullName>
    </submittedName>
</protein>
<dbReference type="Proteomes" id="UP000070598">
    <property type="component" value="Unassembled WGS sequence"/>
</dbReference>
<reference evidence="2 4" key="1">
    <citation type="submission" date="2015-02" db="EMBL/GenBank/DDBJ databases">
        <title>Physiological reanalysis, assessment of diazotrophy, and genome sequences of multiple isolates of Streptomyces thermoautotrophicus.</title>
        <authorList>
            <person name="MacKellar D.C."/>
            <person name="Lieber L."/>
            <person name="Norman J."/>
            <person name="Bolger A."/>
            <person name="Tobin C."/>
            <person name="Murray J.W."/>
            <person name="Prell J."/>
        </authorList>
    </citation>
    <scope>NUCLEOTIDE SEQUENCE [LARGE SCALE GENOMIC DNA]</scope>
    <source>
        <strain evidence="2 4">UBT1</strain>
    </source>
</reference>
<dbReference type="AlphaFoldDB" id="A0A132NJA1"/>
<dbReference type="PATRIC" id="fig|1469144.8.peg.77"/>
<proteinExistence type="predicted"/>
<gene>
    <name evidence="1" type="ORF">TH66_17665</name>
    <name evidence="2" type="ORF">TR74_05125</name>
</gene>
<accession>A0A132NJA1</accession>
<evidence type="ECO:0000313" key="1">
    <source>
        <dbReference type="EMBL" id="KWW97466.1"/>
    </source>
</evidence>
<dbReference type="EMBL" id="JYIJ01000019">
    <property type="protein sequence ID" value="KWW97466.1"/>
    <property type="molecule type" value="Genomic_DNA"/>
</dbReference>
<comment type="caution">
    <text evidence="2">The sequence shown here is derived from an EMBL/GenBank/DDBJ whole genome shotgun (WGS) entry which is preliminary data.</text>
</comment>
<name>A0A132NJA1_9ACTN</name>